<gene>
    <name evidence="5" type="ORF">GP475_00640</name>
</gene>
<dbReference type="GO" id="GO:0015846">
    <property type="term" value="P:polyamine transport"/>
    <property type="evidence" value="ECO:0007669"/>
    <property type="project" value="InterPro"/>
</dbReference>
<dbReference type="CDD" id="cd13590">
    <property type="entry name" value="PBP2_PotD_PotF_like"/>
    <property type="match status" value="1"/>
</dbReference>
<dbReference type="KEGG" id="cpoy:GP475_00640"/>
<protein>
    <submittedName>
        <fullName evidence="5">Extracellular solute-binding protein</fullName>
    </submittedName>
</protein>
<comment type="subcellular location">
    <subcellularLocation>
        <location evidence="1">Periplasm</location>
    </subcellularLocation>
</comment>
<evidence type="ECO:0000256" key="1">
    <source>
        <dbReference type="ARBA" id="ARBA00004418"/>
    </source>
</evidence>
<keyword evidence="2" id="KW-0813">Transport</keyword>
<dbReference type="PANTHER" id="PTHR30222">
    <property type="entry name" value="SPERMIDINE/PUTRESCINE-BINDING PERIPLASMIC PROTEIN"/>
    <property type="match status" value="1"/>
</dbReference>
<reference evidence="5 6" key="1">
    <citation type="submission" date="2019-12" db="EMBL/GenBank/DDBJ databases">
        <title>Corynebacterium sp. nov., isolated from feces of the Anser Albifrons in China.</title>
        <authorList>
            <person name="Liu Q."/>
        </authorList>
    </citation>
    <scope>NUCLEOTIDE SEQUENCE [LARGE SCALE GENOMIC DNA]</scope>
    <source>
        <strain evidence="5 6">4H37-19</strain>
    </source>
</reference>
<organism evidence="5 6">
    <name type="scientific">Corynebacterium poyangense</name>
    <dbReference type="NCBI Taxonomy" id="2684405"/>
    <lineage>
        <taxon>Bacteria</taxon>
        <taxon>Bacillati</taxon>
        <taxon>Actinomycetota</taxon>
        <taxon>Actinomycetes</taxon>
        <taxon>Mycobacteriales</taxon>
        <taxon>Corynebacteriaceae</taxon>
        <taxon>Corynebacterium</taxon>
    </lineage>
</organism>
<dbReference type="EMBL" id="CP046884">
    <property type="protein sequence ID" value="QNQ89302.1"/>
    <property type="molecule type" value="Genomic_DNA"/>
</dbReference>
<dbReference type="Proteomes" id="UP000516320">
    <property type="component" value="Chromosome"/>
</dbReference>
<dbReference type="InterPro" id="IPR006059">
    <property type="entry name" value="SBP"/>
</dbReference>
<keyword evidence="6" id="KW-1185">Reference proteome</keyword>
<dbReference type="Pfam" id="PF13416">
    <property type="entry name" value="SBP_bac_8"/>
    <property type="match status" value="1"/>
</dbReference>
<keyword evidence="3" id="KW-0732">Signal</keyword>
<evidence type="ECO:0000256" key="4">
    <source>
        <dbReference type="ARBA" id="ARBA00022764"/>
    </source>
</evidence>
<dbReference type="InterPro" id="IPR006311">
    <property type="entry name" value="TAT_signal"/>
</dbReference>
<dbReference type="PRINTS" id="PR00909">
    <property type="entry name" value="SPERMDNBNDNG"/>
</dbReference>
<accession>A0A7H0SL77</accession>
<dbReference type="AlphaFoldDB" id="A0A7H0SL77"/>
<dbReference type="Gene3D" id="3.40.190.10">
    <property type="entry name" value="Periplasmic binding protein-like II"/>
    <property type="match status" value="2"/>
</dbReference>
<dbReference type="PANTHER" id="PTHR30222:SF17">
    <property type="entry name" value="SPERMIDINE_PUTRESCINE-BINDING PERIPLASMIC PROTEIN"/>
    <property type="match status" value="1"/>
</dbReference>
<name>A0A7H0SL77_9CORY</name>
<evidence type="ECO:0000256" key="3">
    <source>
        <dbReference type="ARBA" id="ARBA00022729"/>
    </source>
</evidence>
<sequence length="389" mass="42798">MTKSQFRVLAPRISRRQLLRGMILGSGLLFSNALQGCTAERRMAPATSTDGQLENKLNIYSWGDYDDPEVLADFGQRFGVKVHVDSYGSNEELIAKLAASRGTSGYDIVVPSSYMLPQMVEHDLLQPLNHDLLPNLNLIAPRFRHLSVDKNNDYSICKCFGTTGFIYDSLSIQGSPTSWQDFVELAQGEASGKVALLEDAWEVVAIALGAKNQDLNTTDPGVLKQCRDLVVDGLAPHVKAYIGNAATAMSQGGFVLMHAFNGDARQGILNAKDPDRWKFVFPTPTANLWYDVWCIARGAPHPDAAHAFLNDILTPDNVLSEVDYIGYSTGAAILHNHPSQDQPETADFELPELIFPDEQILNRLVECVHDETMSTRVDIFSAAQTRSGT</sequence>
<dbReference type="GO" id="GO:0042597">
    <property type="term" value="C:periplasmic space"/>
    <property type="evidence" value="ECO:0007669"/>
    <property type="project" value="UniProtKB-SubCell"/>
</dbReference>
<dbReference type="InterPro" id="IPR001188">
    <property type="entry name" value="Sperm_putr-bd"/>
</dbReference>
<evidence type="ECO:0000313" key="5">
    <source>
        <dbReference type="EMBL" id="QNQ89302.1"/>
    </source>
</evidence>
<evidence type="ECO:0000256" key="2">
    <source>
        <dbReference type="ARBA" id="ARBA00022448"/>
    </source>
</evidence>
<proteinExistence type="predicted"/>
<keyword evidence="4" id="KW-0574">Periplasm</keyword>
<dbReference type="GO" id="GO:0019808">
    <property type="term" value="F:polyamine binding"/>
    <property type="evidence" value="ECO:0007669"/>
    <property type="project" value="InterPro"/>
</dbReference>
<evidence type="ECO:0000313" key="6">
    <source>
        <dbReference type="Proteomes" id="UP000516320"/>
    </source>
</evidence>
<dbReference type="RefSeq" id="WP_187974757.1">
    <property type="nucleotide sequence ID" value="NZ_CP046884.1"/>
</dbReference>
<dbReference type="PROSITE" id="PS51318">
    <property type="entry name" value="TAT"/>
    <property type="match status" value="1"/>
</dbReference>
<dbReference type="SUPFAM" id="SSF53850">
    <property type="entry name" value="Periplasmic binding protein-like II"/>
    <property type="match status" value="1"/>
</dbReference>